<dbReference type="RefSeq" id="WP_225675835.1">
    <property type="nucleotide sequence ID" value="NZ_JAEDAH010000088.1"/>
</dbReference>
<gene>
    <name evidence="9" type="ORF">I9W95_13655</name>
</gene>
<comment type="caution">
    <text evidence="9">The sequence shown here is derived from an EMBL/GenBank/DDBJ whole genome shotgun (WGS) entry which is preliminary data.</text>
</comment>
<dbReference type="EMBL" id="JAEDAH010000088">
    <property type="protein sequence ID" value="MCA6064655.1"/>
    <property type="molecule type" value="Genomic_DNA"/>
</dbReference>
<evidence type="ECO:0000313" key="10">
    <source>
        <dbReference type="Proteomes" id="UP000714380"/>
    </source>
</evidence>
<keyword evidence="3 7" id="KW-0812">Transmembrane</keyword>
<keyword evidence="2" id="KW-1003">Cell membrane</keyword>
<feature type="transmembrane region" description="Helical" evidence="7">
    <location>
        <begin position="20"/>
        <end position="43"/>
    </location>
</feature>
<sequence length="173" mass="19350">MFVDFYEPVYLFMERGGDVLYAIFGLIFILWLLVLERGAYFIFAHRKAVATAVAEWEARNERRSWAAHQIRQDLISTLTIDLNANMSTIKMLIGLAPLFGLLGTVTGMIEVFDVMAFLGNGSPKAMASGISKATIPTMAGMVGALTGVFAQSLLERFIKRERIHLEDQLTFDH</sequence>
<evidence type="ECO:0000313" key="9">
    <source>
        <dbReference type="EMBL" id="MCA6064655.1"/>
    </source>
</evidence>
<keyword evidence="5 7" id="KW-0472">Membrane</keyword>
<dbReference type="InterPro" id="IPR002898">
    <property type="entry name" value="MotA_ExbB_proton_chnl"/>
</dbReference>
<feature type="transmembrane region" description="Helical" evidence="7">
    <location>
        <begin position="92"/>
        <end position="115"/>
    </location>
</feature>
<proteinExistence type="inferred from homology"/>
<evidence type="ECO:0000259" key="8">
    <source>
        <dbReference type="Pfam" id="PF01618"/>
    </source>
</evidence>
<accession>A0ABS7ZW91</accession>
<evidence type="ECO:0000256" key="2">
    <source>
        <dbReference type="ARBA" id="ARBA00022475"/>
    </source>
</evidence>
<evidence type="ECO:0000256" key="5">
    <source>
        <dbReference type="ARBA" id="ARBA00023136"/>
    </source>
</evidence>
<keyword evidence="10" id="KW-1185">Reference proteome</keyword>
<reference evidence="9 10" key="1">
    <citation type="submission" date="2020-12" db="EMBL/GenBank/DDBJ databases">
        <title>Novel Thalassolituus-related marine hydrocarbonoclastic bacteria mediated algae-derived hydrocarbons mineralization in twilight zone of the northern South China Sea.</title>
        <authorList>
            <person name="Dong C."/>
        </authorList>
    </citation>
    <scope>NUCLEOTIDE SEQUENCE [LARGE SCALE GENOMIC DNA]</scope>
    <source>
        <strain evidence="9 10">IMCC1826</strain>
    </source>
</reference>
<evidence type="ECO:0000256" key="7">
    <source>
        <dbReference type="SAM" id="Phobius"/>
    </source>
</evidence>
<organism evidence="9 10">
    <name type="scientific">Thalassolituus marinus</name>
    <dbReference type="NCBI Taxonomy" id="671053"/>
    <lineage>
        <taxon>Bacteria</taxon>
        <taxon>Pseudomonadati</taxon>
        <taxon>Pseudomonadota</taxon>
        <taxon>Gammaproteobacteria</taxon>
        <taxon>Oceanospirillales</taxon>
        <taxon>Oceanospirillaceae</taxon>
        <taxon>Thalassolituus</taxon>
    </lineage>
</organism>
<keyword evidence="6" id="KW-0813">Transport</keyword>
<evidence type="ECO:0000256" key="4">
    <source>
        <dbReference type="ARBA" id="ARBA00022989"/>
    </source>
</evidence>
<comment type="similarity">
    <text evidence="6">Belongs to the exbB/tolQ family.</text>
</comment>
<keyword evidence="4 7" id="KW-1133">Transmembrane helix</keyword>
<protein>
    <submittedName>
        <fullName evidence="9">MotA/TolQ/ExbB proton channel family protein</fullName>
    </submittedName>
</protein>
<dbReference type="PANTHER" id="PTHR30625:SF18">
    <property type="entry name" value="TONB2 ENERGY TRANSDUCTION SYSTEM INNER MEMBRANE COMPONENT EXBB"/>
    <property type="match status" value="1"/>
</dbReference>
<dbReference type="InterPro" id="IPR050790">
    <property type="entry name" value="ExbB/TolQ_transport"/>
</dbReference>
<name>A0ABS7ZW91_9GAMM</name>
<feature type="transmembrane region" description="Helical" evidence="7">
    <location>
        <begin position="135"/>
        <end position="154"/>
    </location>
</feature>
<evidence type="ECO:0000256" key="3">
    <source>
        <dbReference type="ARBA" id="ARBA00022692"/>
    </source>
</evidence>
<dbReference type="Proteomes" id="UP000714380">
    <property type="component" value="Unassembled WGS sequence"/>
</dbReference>
<evidence type="ECO:0000256" key="6">
    <source>
        <dbReference type="RuleBase" id="RU004057"/>
    </source>
</evidence>
<comment type="subcellular location">
    <subcellularLocation>
        <location evidence="1">Cell membrane</location>
        <topology evidence="1">Multi-pass membrane protein</topology>
    </subcellularLocation>
    <subcellularLocation>
        <location evidence="6">Membrane</location>
        <topology evidence="6">Multi-pass membrane protein</topology>
    </subcellularLocation>
</comment>
<dbReference type="Pfam" id="PF01618">
    <property type="entry name" value="MotA_ExbB"/>
    <property type="match status" value="1"/>
</dbReference>
<feature type="domain" description="MotA/TolQ/ExbB proton channel" evidence="8">
    <location>
        <begin position="50"/>
        <end position="166"/>
    </location>
</feature>
<dbReference type="PANTHER" id="PTHR30625">
    <property type="entry name" value="PROTEIN TOLQ"/>
    <property type="match status" value="1"/>
</dbReference>
<keyword evidence="6" id="KW-0653">Protein transport</keyword>
<evidence type="ECO:0000256" key="1">
    <source>
        <dbReference type="ARBA" id="ARBA00004651"/>
    </source>
</evidence>